<dbReference type="Gene3D" id="1.10.150.240">
    <property type="entry name" value="Putative phosphatase, domain 2"/>
    <property type="match status" value="1"/>
</dbReference>
<accession>A0A3E4QNN3</accession>
<dbReference type="PANTHER" id="PTHR43481:SF4">
    <property type="entry name" value="GLYCEROL-1-PHOSPHATE PHOSPHOHYDROLASE 1-RELATED"/>
    <property type="match status" value="1"/>
</dbReference>
<protein>
    <submittedName>
        <fullName evidence="1">HAD family phosphatase</fullName>
    </submittedName>
</protein>
<dbReference type="InterPro" id="IPR023214">
    <property type="entry name" value="HAD_sf"/>
</dbReference>
<name>A0A3E4QNN3_9ACTN</name>
<dbReference type="RefSeq" id="WP_117680284.1">
    <property type="nucleotide sequence ID" value="NZ_CAJJKC010000003.1"/>
</dbReference>
<proteinExistence type="predicted"/>
<dbReference type="NCBIfam" id="TIGR01549">
    <property type="entry name" value="HAD-SF-IA-v1"/>
    <property type="match status" value="1"/>
</dbReference>
<dbReference type="InterPro" id="IPR051806">
    <property type="entry name" value="HAD-like_SPP"/>
</dbReference>
<dbReference type="InterPro" id="IPR041492">
    <property type="entry name" value="HAD_2"/>
</dbReference>
<comment type="caution">
    <text evidence="1">The sequence shown here is derived from an EMBL/GenBank/DDBJ whole genome shotgun (WGS) entry which is preliminary data.</text>
</comment>
<dbReference type="AlphaFoldDB" id="A0A3E4QNN3"/>
<evidence type="ECO:0000313" key="2">
    <source>
        <dbReference type="Proteomes" id="UP000260943"/>
    </source>
</evidence>
<dbReference type="Gene3D" id="3.40.50.1000">
    <property type="entry name" value="HAD superfamily/HAD-like"/>
    <property type="match status" value="1"/>
</dbReference>
<organism evidence="1 2">
    <name type="scientific">Collinsella tanakaei</name>
    <dbReference type="NCBI Taxonomy" id="626935"/>
    <lineage>
        <taxon>Bacteria</taxon>
        <taxon>Bacillati</taxon>
        <taxon>Actinomycetota</taxon>
        <taxon>Coriobacteriia</taxon>
        <taxon>Coriobacteriales</taxon>
        <taxon>Coriobacteriaceae</taxon>
        <taxon>Collinsella</taxon>
    </lineage>
</organism>
<dbReference type="InterPro" id="IPR006439">
    <property type="entry name" value="HAD-SF_hydro_IA"/>
</dbReference>
<dbReference type="Proteomes" id="UP000260943">
    <property type="component" value="Unassembled WGS sequence"/>
</dbReference>
<dbReference type="InterPro" id="IPR023198">
    <property type="entry name" value="PGP-like_dom2"/>
</dbReference>
<dbReference type="SFLD" id="SFLDG01129">
    <property type="entry name" value="C1.5:_HAD__Beta-PGM__Phosphata"/>
    <property type="match status" value="1"/>
</dbReference>
<gene>
    <name evidence="1" type="ORF">DXC81_10135</name>
</gene>
<dbReference type="NCBIfam" id="TIGR01509">
    <property type="entry name" value="HAD-SF-IA-v3"/>
    <property type="match status" value="1"/>
</dbReference>
<sequence length="240" mass="26321">MRFINIKAEVDPADYKAFAFPYKGVVFDMDGVLVDTEYLEQRYLEEYAIDSGLDVSDGERMALVGSSGADFYGAIVRWWDRAGVPLDIAGARASYAAYVKGEYTDNYQSVMNQGVPETLRALKEMGVKVALASSSSKKTIDKVLSDCKIAQLFDVVVSGEEFRQSKPNPEIYLHTLERLGLCADDCCCVEDSVPGITAGKAAGLTVLAKREERFGFSQDSADEIIDQIPDLLRRAEPAGV</sequence>
<dbReference type="SUPFAM" id="SSF56784">
    <property type="entry name" value="HAD-like"/>
    <property type="match status" value="1"/>
</dbReference>
<dbReference type="GO" id="GO:0050308">
    <property type="term" value="F:sugar-phosphatase activity"/>
    <property type="evidence" value="ECO:0007669"/>
    <property type="project" value="TreeGrafter"/>
</dbReference>
<dbReference type="SFLD" id="SFLDG01135">
    <property type="entry name" value="C1.5.6:_HAD__Beta-PGM__Phospha"/>
    <property type="match status" value="1"/>
</dbReference>
<dbReference type="SFLD" id="SFLDS00003">
    <property type="entry name" value="Haloacid_Dehalogenase"/>
    <property type="match status" value="1"/>
</dbReference>
<reference evidence="1 2" key="1">
    <citation type="submission" date="2018-08" db="EMBL/GenBank/DDBJ databases">
        <title>A genome reference for cultivated species of the human gut microbiota.</title>
        <authorList>
            <person name="Zou Y."/>
            <person name="Xue W."/>
            <person name="Luo G."/>
        </authorList>
    </citation>
    <scope>NUCLEOTIDE SEQUENCE [LARGE SCALE GENOMIC DNA]</scope>
    <source>
        <strain evidence="1 2">TF08-14</strain>
    </source>
</reference>
<dbReference type="Pfam" id="PF13419">
    <property type="entry name" value="HAD_2"/>
    <property type="match status" value="1"/>
</dbReference>
<dbReference type="PANTHER" id="PTHR43481">
    <property type="entry name" value="FRUCTOSE-1-PHOSPHATE PHOSPHATASE"/>
    <property type="match status" value="1"/>
</dbReference>
<dbReference type="EMBL" id="QSRJ01000015">
    <property type="protein sequence ID" value="RGL07505.1"/>
    <property type="molecule type" value="Genomic_DNA"/>
</dbReference>
<dbReference type="PRINTS" id="PR00413">
    <property type="entry name" value="HADHALOGNASE"/>
</dbReference>
<dbReference type="InterPro" id="IPR036412">
    <property type="entry name" value="HAD-like_sf"/>
</dbReference>
<evidence type="ECO:0000313" key="1">
    <source>
        <dbReference type="EMBL" id="RGL07505.1"/>
    </source>
</evidence>